<sequence length="242" mass="25446">MAEGTGTSPTHIVRLVRDAIPPMHPGGRPIVAGVALAAAGVRALSGRGTLPGLLATAATALFFRDPARTPPLRTDAVLAPADGVVASVTDVVPPADLDLERRPHTRISVFLTVLDVHVQWVPVHGRVAAVRYLPGTFLSADLDKASEDNERNALTFVRPDGVRIGVVQIAGLLARRIVCPLADGDEVAAGERFGLIRFGSRVDTYLPPGTEPLVRPGQRTVGAETVLGIAPEQLRAPRSVEG</sequence>
<dbReference type="NCBIfam" id="NF003679">
    <property type="entry name" value="PRK05305.1-3"/>
    <property type="match status" value="1"/>
</dbReference>
<feature type="chain" id="PRO_5044932515" description="Phosphatidylserine decarboxylase alpha chain" evidence="11">
    <location>
        <begin position="200"/>
        <end position="242"/>
    </location>
</feature>
<dbReference type="HAMAP" id="MF_00664">
    <property type="entry name" value="PS_decarb_PSD_A"/>
    <property type="match status" value="1"/>
</dbReference>
<protein>
    <recommendedName>
        <fullName evidence="11">Phosphatidylserine decarboxylase proenzyme</fullName>
        <ecNumber evidence="11">4.1.1.65</ecNumber>
    </recommendedName>
    <component>
        <recommendedName>
            <fullName evidence="11">Phosphatidylserine decarboxylase alpha chain</fullName>
        </recommendedName>
    </component>
    <component>
        <recommendedName>
            <fullName evidence="11">Phosphatidylserine decarboxylase beta chain</fullName>
        </recommendedName>
    </component>
</protein>
<dbReference type="PANTHER" id="PTHR35809:SF1">
    <property type="entry name" value="ARCHAETIDYLSERINE DECARBOXYLASE PROENZYME-RELATED"/>
    <property type="match status" value="1"/>
</dbReference>
<proteinExistence type="inferred from homology"/>
<evidence type="ECO:0000313" key="12">
    <source>
        <dbReference type="EMBL" id="MBP2365463.1"/>
    </source>
</evidence>
<keyword evidence="10 11" id="KW-0670">Pyruvate</keyword>
<evidence type="ECO:0000256" key="10">
    <source>
        <dbReference type="ARBA" id="ARBA00023317"/>
    </source>
</evidence>
<comment type="cofactor">
    <cofactor evidence="11">
        <name>pyruvate</name>
        <dbReference type="ChEBI" id="CHEBI:15361"/>
    </cofactor>
    <text evidence="11">Binds 1 pyruvoyl group covalently per subunit.</text>
</comment>
<gene>
    <name evidence="11" type="primary">psd</name>
    <name evidence="12" type="ORF">JOF36_001159</name>
</gene>
<comment type="caution">
    <text evidence="12">The sequence shown here is derived from an EMBL/GenBank/DDBJ whole genome shotgun (WGS) entry which is preliminary data.</text>
</comment>
<evidence type="ECO:0000256" key="6">
    <source>
        <dbReference type="ARBA" id="ARBA00023145"/>
    </source>
</evidence>
<evidence type="ECO:0000256" key="3">
    <source>
        <dbReference type="ARBA" id="ARBA00022793"/>
    </source>
</evidence>
<comment type="PTM">
    <text evidence="11">Is synthesized initially as an inactive proenzyme. Formation of the active enzyme involves a self-maturation process in which the active site pyruvoyl group is generated from an internal serine residue via an autocatalytic post-translational modification. Two non-identical subunits are generated from the proenzyme in this reaction, and the pyruvate is formed at the N-terminus of the alpha chain, which is derived from the carboxyl end of the proenzyme. The post-translation cleavage follows an unusual pathway, termed non-hydrolytic serinolysis, in which the side chain hydroxyl group of the serine supplies its oxygen atom to form the C-terminus of the beta chain, while the remainder of the serine residue undergoes an oxidative deamination to produce ammonia and the pyruvoyl prosthetic group on the alpha chain.</text>
</comment>
<evidence type="ECO:0000256" key="11">
    <source>
        <dbReference type="HAMAP-Rule" id="MF_00664"/>
    </source>
</evidence>
<dbReference type="RefSeq" id="WP_210025374.1">
    <property type="nucleotide sequence ID" value="NZ_JAGINU010000001.1"/>
</dbReference>
<keyword evidence="2 11" id="KW-0444">Lipid biosynthesis</keyword>
<keyword evidence="4 11" id="KW-0443">Lipid metabolism</keyword>
<keyword evidence="3 11" id="KW-0210">Decarboxylase</keyword>
<keyword evidence="8 11" id="KW-0456">Lyase</keyword>
<evidence type="ECO:0000256" key="5">
    <source>
        <dbReference type="ARBA" id="ARBA00023136"/>
    </source>
</evidence>
<evidence type="ECO:0000256" key="4">
    <source>
        <dbReference type="ARBA" id="ARBA00023098"/>
    </source>
</evidence>
<comment type="similarity">
    <text evidence="11">Belongs to the phosphatidylserine decarboxylase family. PSD-A subfamily.</text>
</comment>
<evidence type="ECO:0000256" key="8">
    <source>
        <dbReference type="ARBA" id="ARBA00023239"/>
    </source>
</evidence>
<keyword evidence="5 11" id="KW-0472">Membrane</keyword>
<feature type="site" description="Cleavage (non-hydrolytic); by autocatalysis" evidence="11">
    <location>
        <begin position="199"/>
        <end position="200"/>
    </location>
</feature>
<feature type="chain" id="PRO_5044932516" description="Phosphatidylserine decarboxylase beta chain" evidence="11">
    <location>
        <begin position="1"/>
        <end position="199"/>
    </location>
</feature>
<dbReference type="EC" id="4.1.1.65" evidence="11"/>
<keyword evidence="13" id="KW-1185">Reference proteome</keyword>
<accession>A0ABS4VNG0</accession>
<comment type="subunit">
    <text evidence="11">Heterodimer of a large membrane-associated beta subunit and a small pyruvoyl-containing alpha subunit.</text>
</comment>
<keyword evidence="1 11" id="KW-1003">Cell membrane</keyword>
<dbReference type="GO" id="GO:0004609">
    <property type="term" value="F:phosphatidylserine decarboxylase activity"/>
    <property type="evidence" value="ECO:0007669"/>
    <property type="project" value="UniProtKB-EC"/>
</dbReference>
<dbReference type="PANTHER" id="PTHR35809">
    <property type="entry name" value="ARCHAETIDYLSERINE DECARBOXYLASE PROENZYME-RELATED"/>
    <property type="match status" value="1"/>
</dbReference>
<comment type="catalytic activity">
    <reaction evidence="11">
        <text>a 1,2-diacyl-sn-glycero-3-phospho-L-serine + H(+) = a 1,2-diacyl-sn-glycero-3-phosphoethanolamine + CO2</text>
        <dbReference type="Rhea" id="RHEA:20828"/>
        <dbReference type="ChEBI" id="CHEBI:15378"/>
        <dbReference type="ChEBI" id="CHEBI:16526"/>
        <dbReference type="ChEBI" id="CHEBI:57262"/>
        <dbReference type="ChEBI" id="CHEBI:64612"/>
        <dbReference type="EC" id="4.1.1.65"/>
    </reaction>
</comment>
<feature type="active site" description="Schiff-base intermediate with substrate; via pyruvic acid" evidence="11">
    <location>
        <position position="200"/>
    </location>
</feature>
<evidence type="ECO:0000256" key="9">
    <source>
        <dbReference type="ARBA" id="ARBA00023264"/>
    </source>
</evidence>
<dbReference type="InterPro" id="IPR033175">
    <property type="entry name" value="PSD-A"/>
</dbReference>
<evidence type="ECO:0000256" key="2">
    <source>
        <dbReference type="ARBA" id="ARBA00022516"/>
    </source>
</evidence>
<dbReference type="Proteomes" id="UP001519295">
    <property type="component" value="Unassembled WGS sequence"/>
</dbReference>
<keyword evidence="6 11" id="KW-0865">Zymogen</keyword>
<dbReference type="Pfam" id="PF02666">
    <property type="entry name" value="PS_Dcarbxylase"/>
    <property type="match status" value="1"/>
</dbReference>
<keyword evidence="9 11" id="KW-1208">Phospholipid metabolism</keyword>
<reference evidence="12 13" key="1">
    <citation type="submission" date="2021-03" db="EMBL/GenBank/DDBJ databases">
        <title>Sequencing the genomes of 1000 actinobacteria strains.</title>
        <authorList>
            <person name="Klenk H.-P."/>
        </authorList>
    </citation>
    <scope>NUCLEOTIDE SEQUENCE [LARGE SCALE GENOMIC DNA]</scope>
    <source>
        <strain evidence="12 13">DSM 45256</strain>
    </source>
</reference>
<comment type="subcellular location">
    <subcellularLocation>
        <location evidence="11">Cell membrane</location>
        <topology evidence="11">Peripheral membrane protein</topology>
    </subcellularLocation>
</comment>
<keyword evidence="7 11" id="KW-0594">Phospholipid biosynthesis</keyword>
<feature type="modified residue" description="Pyruvic acid (Ser); by autocatalysis" evidence="11">
    <location>
        <position position="200"/>
    </location>
</feature>
<evidence type="ECO:0000256" key="7">
    <source>
        <dbReference type="ARBA" id="ARBA00023209"/>
    </source>
</evidence>
<evidence type="ECO:0000313" key="13">
    <source>
        <dbReference type="Proteomes" id="UP001519295"/>
    </source>
</evidence>
<name>A0ABS4VNG0_9PSEU</name>
<dbReference type="InterPro" id="IPR003817">
    <property type="entry name" value="PS_Dcarbxylase"/>
</dbReference>
<organism evidence="12 13">
    <name type="scientific">Pseudonocardia parietis</name>
    <dbReference type="NCBI Taxonomy" id="570936"/>
    <lineage>
        <taxon>Bacteria</taxon>
        <taxon>Bacillati</taxon>
        <taxon>Actinomycetota</taxon>
        <taxon>Actinomycetes</taxon>
        <taxon>Pseudonocardiales</taxon>
        <taxon>Pseudonocardiaceae</taxon>
        <taxon>Pseudonocardia</taxon>
    </lineage>
</organism>
<comment type="function">
    <text evidence="11">Catalyzes the formation of phosphatidylethanolamine (PtdEtn) from phosphatidylserine (PtdSer).</text>
</comment>
<comment type="pathway">
    <text evidence="11">Phospholipid metabolism; phosphatidylethanolamine biosynthesis; phosphatidylethanolamine from CDP-diacylglycerol: step 2/2.</text>
</comment>
<evidence type="ECO:0000256" key="1">
    <source>
        <dbReference type="ARBA" id="ARBA00022475"/>
    </source>
</evidence>
<dbReference type="EMBL" id="JAGINU010000001">
    <property type="protein sequence ID" value="MBP2365463.1"/>
    <property type="molecule type" value="Genomic_DNA"/>
</dbReference>